<dbReference type="Proteomes" id="UP000184608">
    <property type="component" value="Unassembled WGS sequence"/>
</dbReference>
<comment type="catalytic activity">
    <reaction evidence="7">
        <text>L-tyrosyl-[protein] + ATP = O-(5'-adenylyl)-L-tyrosyl-[protein] + diphosphate</text>
        <dbReference type="Rhea" id="RHEA:54288"/>
        <dbReference type="Rhea" id="RHEA-COMP:10136"/>
        <dbReference type="Rhea" id="RHEA-COMP:13846"/>
        <dbReference type="ChEBI" id="CHEBI:30616"/>
        <dbReference type="ChEBI" id="CHEBI:33019"/>
        <dbReference type="ChEBI" id="CHEBI:46858"/>
        <dbReference type="ChEBI" id="CHEBI:83624"/>
        <dbReference type="EC" id="2.7.7.108"/>
    </reaction>
</comment>
<evidence type="ECO:0000313" key="10">
    <source>
        <dbReference type="Proteomes" id="UP000184608"/>
    </source>
</evidence>
<dbReference type="RefSeq" id="WP_073604959.1">
    <property type="nucleotide sequence ID" value="NZ_FQXZ01000038.1"/>
</dbReference>
<evidence type="ECO:0000256" key="5">
    <source>
        <dbReference type="ARBA" id="ARBA00034531"/>
    </source>
</evidence>
<dbReference type="SUPFAM" id="SSF140931">
    <property type="entry name" value="Fic-like"/>
    <property type="match status" value="1"/>
</dbReference>
<dbReference type="PROSITE" id="PS51459">
    <property type="entry name" value="FIDO"/>
    <property type="match status" value="1"/>
</dbReference>
<evidence type="ECO:0000313" key="9">
    <source>
        <dbReference type="EMBL" id="SHI28490.1"/>
    </source>
</evidence>
<dbReference type="GO" id="GO:0005524">
    <property type="term" value="F:ATP binding"/>
    <property type="evidence" value="ECO:0007669"/>
    <property type="project" value="UniProtKB-KW"/>
</dbReference>
<evidence type="ECO:0000259" key="8">
    <source>
        <dbReference type="PROSITE" id="PS51459"/>
    </source>
</evidence>
<keyword evidence="4" id="KW-0067">ATP-binding</keyword>
<dbReference type="GO" id="GO:0070733">
    <property type="term" value="F:AMPylase activity"/>
    <property type="evidence" value="ECO:0007669"/>
    <property type="project" value="UniProtKB-EC"/>
</dbReference>
<evidence type="ECO:0000256" key="7">
    <source>
        <dbReference type="ARBA" id="ARBA00048696"/>
    </source>
</evidence>
<keyword evidence="10" id="KW-1185">Reference proteome</keyword>
<sequence length="195" mass="22425">MSDKYGAGDDPYCYPGTRVLKNKLSIQQASLLEEAERDLSCVAAASIDFAEPPYDLSYLCEIHTRLFEDLYDWAGELRRVDITKGTTRFCNMSFVEKQANQLFSALAKEHYLADLSYDRFIDRLAFYYCELNMIHPFREGNGRAQRVLFEHLTINAGFKISFETVNAGEWIEANIRGVDCDYSKMKSILNICISY</sequence>
<reference evidence="9 10" key="1">
    <citation type="submission" date="2016-11" db="EMBL/GenBank/DDBJ databases">
        <authorList>
            <person name="Jaros S."/>
            <person name="Januszkiewicz K."/>
            <person name="Wedrychowicz H."/>
        </authorList>
    </citation>
    <scope>NUCLEOTIDE SEQUENCE [LARGE SCALE GENOMIC DNA]</scope>
    <source>
        <strain evidence="9 10">CECT 7868</strain>
    </source>
</reference>
<feature type="domain" description="Fido" evidence="8">
    <location>
        <begin position="54"/>
        <end position="194"/>
    </location>
</feature>
<name>A0A1M5ZW71_9VIBR</name>
<organism evidence="9 10">
    <name type="scientific">Vibrio aerogenes CECT 7868</name>
    <dbReference type="NCBI Taxonomy" id="1216006"/>
    <lineage>
        <taxon>Bacteria</taxon>
        <taxon>Pseudomonadati</taxon>
        <taxon>Pseudomonadota</taxon>
        <taxon>Gammaproteobacteria</taxon>
        <taxon>Vibrionales</taxon>
        <taxon>Vibrionaceae</taxon>
        <taxon>Vibrio</taxon>
    </lineage>
</organism>
<evidence type="ECO:0000256" key="1">
    <source>
        <dbReference type="ARBA" id="ARBA00022679"/>
    </source>
</evidence>
<dbReference type="EMBL" id="FQXZ01000038">
    <property type="protein sequence ID" value="SHI28490.1"/>
    <property type="molecule type" value="Genomic_DNA"/>
</dbReference>
<dbReference type="PANTHER" id="PTHR39560:SF1">
    <property type="entry name" value="PROTEIN ADENYLYLTRANSFERASE FIC-RELATED"/>
    <property type="match status" value="1"/>
</dbReference>
<dbReference type="Gene3D" id="1.10.3290.10">
    <property type="entry name" value="Fido-like domain"/>
    <property type="match status" value="1"/>
</dbReference>
<gene>
    <name evidence="9" type="primary">fic</name>
    <name evidence="9" type="ORF">VA7868_03330</name>
</gene>
<dbReference type="GO" id="GO:0051302">
    <property type="term" value="P:regulation of cell division"/>
    <property type="evidence" value="ECO:0007669"/>
    <property type="project" value="TreeGrafter"/>
</dbReference>
<dbReference type="PANTHER" id="PTHR39560">
    <property type="entry name" value="PROTEIN ADENYLYLTRANSFERASE FIC-RELATED"/>
    <property type="match status" value="1"/>
</dbReference>
<proteinExistence type="predicted"/>
<keyword evidence="3" id="KW-0547">Nucleotide-binding</keyword>
<dbReference type="OrthoDB" id="9807853at2"/>
<keyword evidence="2 9" id="KW-0548">Nucleotidyltransferase</keyword>
<dbReference type="InterPro" id="IPR003812">
    <property type="entry name" value="Fido"/>
</dbReference>
<accession>A0A1M5ZW71</accession>
<evidence type="ECO:0000256" key="4">
    <source>
        <dbReference type="ARBA" id="ARBA00022840"/>
    </source>
</evidence>
<dbReference type="NCBIfam" id="NF007672">
    <property type="entry name" value="PRK10347.1"/>
    <property type="match status" value="1"/>
</dbReference>
<dbReference type="EC" id="2.7.7.108" evidence="5"/>
<evidence type="ECO:0000256" key="3">
    <source>
        <dbReference type="ARBA" id="ARBA00022741"/>
    </source>
</evidence>
<keyword evidence="1 9" id="KW-0808">Transferase</keyword>
<dbReference type="Pfam" id="PF02661">
    <property type="entry name" value="Fic"/>
    <property type="match status" value="1"/>
</dbReference>
<dbReference type="STRING" id="1216006.VA7868_03330"/>
<evidence type="ECO:0000256" key="6">
    <source>
        <dbReference type="ARBA" id="ARBA00047939"/>
    </source>
</evidence>
<dbReference type="AlphaFoldDB" id="A0A1M5ZW71"/>
<comment type="catalytic activity">
    <reaction evidence="6">
        <text>L-threonyl-[protein] + ATP = 3-O-(5'-adenylyl)-L-threonyl-[protein] + diphosphate</text>
        <dbReference type="Rhea" id="RHEA:54292"/>
        <dbReference type="Rhea" id="RHEA-COMP:11060"/>
        <dbReference type="Rhea" id="RHEA-COMP:13847"/>
        <dbReference type="ChEBI" id="CHEBI:30013"/>
        <dbReference type="ChEBI" id="CHEBI:30616"/>
        <dbReference type="ChEBI" id="CHEBI:33019"/>
        <dbReference type="ChEBI" id="CHEBI:138113"/>
        <dbReference type="EC" id="2.7.7.108"/>
    </reaction>
</comment>
<protein>
    <recommendedName>
        <fullName evidence="5">protein adenylyltransferase</fullName>
        <ecNumber evidence="5">2.7.7.108</ecNumber>
    </recommendedName>
</protein>
<evidence type="ECO:0000256" key="2">
    <source>
        <dbReference type="ARBA" id="ARBA00022695"/>
    </source>
</evidence>
<dbReference type="InterPro" id="IPR036597">
    <property type="entry name" value="Fido-like_dom_sf"/>
</dbReference>